<organism evidence="1 2">
    <name type="scientific">Fragilariopsis cylindrus CCMP1102</name>
    <dbReference type="NCBI Taxonomy" id="635003"/>
    <lineage>
        <taxon>Eukaryota</taxon>
        <taxon>Sar</taxon>
        <taxon>Stramenopiles</taxon>
        <taxon>Ochrophyta</taxon>
        <taxon>Bacillariophyta</taxon>
        <taxon>Bacillariophyceae</taxon>
        <taxon>Bacillariophycidae</taxon>
        <taxon>Bacillariales</taxon>
        <taxon>Bacillariaceae</taxon>
        <taxon>Fragilariopsis</taxon>
    </lineage>
</organism>
<dbReference type="InParanoid" id="A0A1E7FTA7"/>
<protein>
    <submittedName>
        <fullName evidence="1">Uncharacterized protein</fullName>
    </submittedName>
</protein>
<dbReference type="EMBL" id="KV784354">
    <property type="protein sequence ID" value="OEU21410.1"/>
    <property type="molecule type" value="Genomic_DNA"/>
</dbReference>
<dbReference type="Proteomes" id="UP000095751">
    <property type="component" value="Unassembled WGS sequence"/>
</dbReference>
<accession>A0A1E7FTA7</accession>
<keyword evidence="2" id="KW-1185">Reference proteome</keyword>
<dbReference type="AlphaFoldDB" id="A0A1E7FTA7"/>
<evidence type="ECO:0000313" key="2">
    <source>
        <dbReference type="Proteomes" id="UP000095751"/>
    </source>
</evidence>
<gene>
    <name evidence="1" type="ORF">FRACYDRAFT_179834</name>
</gene>
<sequence>MLSEQNFPIPPDELISKAKYALTKDFGVLEPGNALWSDEFEFCAPYVGPLSKEKFLEAANGFQIYDAFSDFDNRYFNFNCDPIEPGRVWFMTRLHATNDGIGLFGRKEPTNKSVILPPQMYSFLFNEKGLIRELTVGYPVDRRQGNTGGLGGMFGVFYGIGQALPFPEGKPYQLSRRFRLFNKLGDVMSRFTKK</sequence>
<name>A0A1E7FTA7_9STRA</name>
<dbReference type="OrthoDB" id="199820at2759"/>
<reference evidence="1 2" key="1">
    <citation type="submission" date="2016-09" db="EMBL/GenBank/DDBJ databases">
        <title>Extensive genetic diversity and differential bi-allelic expression allows diatom success in the polar Southern Ocean.</title>
        <authorList>
            <consortium name="DOE Joint Genome Institute"/>
            <person name="Mock T."/>
            <person name="Otillar R.P."/>
            <person name="Strauss J."/>
            <person name="Dupont C."/>
            <person name="Frickenhaus S."/>
            <person name="Maumus F."/>
            <person name="Mcmullan M."/>
            <person name="Sanges R."/>
            <person name="Schmutz J."/>
            <person name="Toseland A."/>
            <person name="Valas R."/>
            <person name="Veluchamy A."/>
            <person name="Ward B.J."/>
            <person name="Allen A."/>
            <person name="Barry K."/>
            <person name="Falciatore A."/>
            <person name="Ferrante M."/>
            <person name="Fortunato A.E."/>
            <person name="Gloeckner G."/>
            <person name="Gruber A."/>
            <person name="Hipkin R."/>
            <person name="Janech M."/>
            <person name="Kroth P."/>
            <person name="Leese F."/>
            <person name="Lindquist E."/>
            <person name="Lyon B.R."/>
            <person name="Martin J."/>
            <person name="Mayer C."/>
            <person name="Parker M."/>
            <person name="Quesneville H."/>
            <person name="Raymond J."/>
            <person name="Uhlig C."/>
            <person name="Valentin K.U."/>
            <person name="Worden A.Z."/>
            <person name="Armbrust E.V."/>
            <person name="Bowler C."/>
            <person name="Green B."/>
            <person name="Moulton V."/>
            <person name="Van Oosterhout C."/>
            <person name="Grigoriev I."/>
        </authorList>
    </citation>
    <scope>NUCLEOTIDE SEQUENCE [LARGE SCALE GENOMIC DNA]</scope>
    <source>
        <strain evidence="1 2">CCMP1102</strain>
    </source>
</reference>
<proteinExistence type="predicted"/>
<dbReference type="KEGG" id="fcy:FRACYDRAFT_179834"/>
<evidence type="ECO:0000313" key="1">
    <source>
        <dbReference type="EMBL" id="OEU21410.1"/>
    </source>
</evidence>